<accession>A7SWH6</accession>
<dbReference type="SMART" id="SM00409">
    <property type="entry name" value="IG"/>
    <property type="match status" value="1"/>
</dbReference>
<dbReference type="InParanoid" id="A7SWH6"/>
<dbReference type="Proteomes" id="UP000001593">
    <property type="component" value="Unassembled WGS sequence"/>
</dbReference>
<dbReference type="HOGENOM" id="CLU_134620_0_0_1"/>
<dbReference type="InterPro" id="IPR013783">
    <property type="entry name" value="Ig-like_fold"/>
</dbReference>
<feature type="domain" description="Ig-like" evidence="3">
    <location>
        <begin position="1"/>
        <end position="76"/>
    </location>
</feature>
<dbReference type="EMBL" id="DS469860">
    <property type="protein sequence ID" value="EDO31929.1"/>
    <property type="molecule type" value="Genomic_DNA"/>
</dbReference>
<dbReference type="InterPro" id="IPR050958">
    <property type="entry name" value="Cell_Adh-Cytoskel_Orgn"/>
</dbReference>
<dbReference type="PANTHER" id="PTHR45080">
    <property type="entry name" value="CONTACTIN 5"/>
    <property type="match status" value="1"/>
</dbReference>
<reference evidence="4 5" key="1">
    <citation type="journal article" date="2007" name="Science">
        <title>Sea anemone genome reveals ancestral eumetazoan gene repertoire and genomic organization.</title>
        <authorList>
            <person name="Putnam N.H."/>
            <person name="Srivastava M."/>
            <person name="Hellsten U."/>
            <person name="Dirks B."/>
            <person name="Chapman J."/>
            <person name="Salamov A."/>
            <person name="Terry A."/>
            <person name="Shapiro H."/>
            <person name="Lindquist E."/>
            <person name="Kapitonov V.V."/>
            <person name="Jurka J."/>
            <person name="Genikhovich G."/>
            <person name="Grigoriev I.V."/>
            <person name="Lucas S.M."/>
            <person name="Steele R.E."/>
            <person name="Finnerty J.R."/>
            <person name="Technau U."/>
            <person name="Martindale M.Q."/>
            <person name="Rokhsar D.S."/>
        </authorList>
    </citation>
    <scope>NUCLEOTIDE SEQUENCE [LARGE SCALE GENOMIC DNA]</scope>
    <source>
        <strain evidence="5">CH2 X CH6</strain>
    </source>
</reference>
<dbReference type="eggNOG" id="KOG4475">
    <property type="taxonomic scope" value="Eukaryota"/>
</dbReference>
<sequence>AGETITLTCAVAGYPTPSVSWSKAGSGHSTGGNVFTKPGSATLSLLKIQRHQAGVYQCQAINDVGRGAITQDVTINVQYPPEITPIQNTTVRAGETITLTCAVAGNPTPSVSWSK</sequence>
<evidence type="ECO:0000256" key="2">
    <source>
        <dbReference type="ARBA" id="ARBA00023157"/>
    </source>
</evidence>
<dbReference type="SMART" id="SM00408">
    <property type="entry name" value="IGc2"/>
    <property type="match status" value="1"/>
</dbReference>
<organism evidence="4 5">
    <name type="scientific">Nematostella vectensis</name>
    <name type="common">Starlet sea anemone</name>
    <dbReference type="NCBI Taxonomy" id="45351"/>
    <lineage>
        <taxon>Eukaryota</taxon>
        <taxon>Metazoa</taxon>
        <taxon>Cnidaria</taxon>
        <taxon>Anthozoa</taxon>
        <taxon>Hexacorallia</taxon>
        <taxon>Actiniaria</taxon>
        <taxon>Edwardsiidae</taxon>
        <taxon>Nematostella</taxon>
    </lineage>
</organism>
<feature type="non-terminal residue" evidence="4">
    <location>
        <position position="1"/>
    </location>
</feature>
<dbReference type="Gene3D" id="2.60.40.10">
    <property type="entry name" value="Immunoglobulins"/>
    <property type="match status" value="2"/>
</dbReference>
<dbReference type="CDD" id="cd00096">
    <property type="entry name" value="Ig"/>
    <property type="match status" value="1"/>
</dbReference>
<dbReference type="PANTHER" id="PTHR45080:SF8">
    <property type="entry name" value="IG-LIKE DOMAIN-CONTAINING PROTEIN"/>
    <property type="match status" value="1"/>
</dbReference>
<feature type="non-terminal residue" evidence="4">
    <location>
        <position position="115"/>
    </location>
</feature>
<keyword evidence="5" id="KW-1185">Reference proteome</keyword>
<dbReference type="Pfam" id="PF13927">
    <property type="entry name" value="Ig_3"/>
    <property type="match status" value="2"/>
</dbReference>
<proteinExistence type="predicted"/>
<evidence type="ECO:0000313" key="4">
    <source>
        <dbReference type="EMBL" id="EDO31929.1"/>
    </source>
</evidence>
<dbReference type="STRING" id="45351.A7SWH6"/>
<dbReference type="InterPro" id="IPR036179">
    <property type="entry name" value="Ig-like_dom_sf"/>
</dbReference>
<keyword evidence="1" id="KW-0732">Signal</keyword>
<name>A7SWH6_NEMVE</name>
<dbReference type="OMA" id="EGRGQDH"/>
<dbReference type="AlphaFoldDB" id="A7SWH6"/>
<evidence type="ECO:0000256" key="1">
    <source>
        <dbReference type="ARBA" id="ARBA00022729"/>
    </source>
</evidence>
<gene>
    <name evidence="4" type="ORF">NEMVEDRAFT_v1g42333</name>
</gene>
<keyword evidence="2" id="KW-1015">Disulfide bond</keyword>
<dbReference type="InterPro" id="IPR007110">
    <property type="entry name" value="Ig-like_dom"/>
</dbReference>
<dbReference type="PROSITE" id="PS50835">
    <property type="entry name" value="IG_LIKE"/>
    <property type="match status" value="2"/>
</dbReference>
<dbReference type="SUPFAM" id="SSF48726">
    <property type="entry name" value="Immunoglobulin"/>
    <property type="match status" value="2"/>
</dbReference>
<dbReference type="InterPro" id="IPR003598">
    <property type="entry name" value="Ig_sub2"/>
</dbReference>
<dbReference type="InterPro" id="IPR003599">
    <property type="entry name" value="Ig_sub"/>
</dbReference>
<evidence type="ECO:0000313" key="5">
    <source>
        <dbReference type="Proteomes" id="UP000001593"/>
    </source>
</evidence>
<evidence type="ECO:0000259" key="3">
    <source>
        <dbReference type="PROSITE" id="PS50835"/>
    </source>
</evidence>
<feature type="domain" description="Ig-like" evidence="3">
    <location>
        <begin position="81"/>
        <end position="115"/>
    </location>
</feature>
<protein>
    <recommendedName>
        <fullName evidence="3">Ig-like domain-containing protein</fullName>
    </recommendedName>
</protein>